<reference evidence="1 2" key="1">
    <citation type="submission" date="2019-08" db="EMBL/GenBank/DDBJ databases">
        <title>Draft genome sequences of two oriental melons (Cucumis melo L. var makuwa).</title>
        <authorList>
            <person name="Kwon S.-Y."/>
        </authorList>
    </citation>
    <scope>NUCLEOTIDE SEQUENCE [LARGE SCALE GENOMIC DNA]</scope>
    <source>
        <strain evidence="2">cv. SW 3</strain>
        <tissue evidence="1">Leaf</tissue>
    </source>
</reference>
<dbReference type="AlphaFoldDB" id="A0A5A7TJ82"/>
<dbReference type="Pfam" id="PF08284">
    <property type="entry name" value="RVP_2"/>
    <property type="match status" value="1"/>
</dbReference>
<comment type="caution">
    <text evidence="1">The sequence shown here is derived from an EMBL/GenBank/DDBJ whole genome shotgun (WGS) entry which is preliminary data.</text>
</comment>
<gene>
    <name evidence="1" type="ORF">E6C27_scaffold67G005000</name>
</gene>
<accession>A0A5A7TJ82</accession>
<dbReference type="Gene3D" id="2.40.70.10">
    <property type="entry name" value="Acid Proteases"/>
    <property type="match status" value="1"/>
</dbReference>
<dbReference type="InterPro" id="IPR021109">
    <property type="entry name" value="Peptidase_aspartic_dom_sf"/>
</dbReference>
<protein>
    <submittedName>
        <fullName evidence="1">Endo-1,4-beta-xylanase A</fullName>
    </submittedName>
</protein>
<name>A0A5A7TJ82_CUCMM</name>
<dbReference type="Proteomes" id="UP000321393">
    <property type="component" value="Unassembled WGS sequence"/>
</dbReference>
<organism evidence="1 2">
    <name type="scientific">Cucumis melo var. makuwa</name>
    <name type="common">Oriental melon</name>
    <dbReference type="NCBI Taxonomy" id="1194695"/>
    <lineage>
        <taxon>Eukaryota</taxon>
        <taxon>Viridiplantae</taxon>
        <taxon>Streptophyta</taxon>
        <taxon>Embryophyta</taxon>
        <taxon>Tracheophyta</taxon>
        <taxon>Spermatophyta</taxon>
        <taxon>Magnoliopsida</taxon>
        <taxon>eudicotyledons</taxon>
        <taxon>Gunneridae</taxon>
        <taxon>Pentapetalae</taxon>
        <taxon>rosids</taxon>
        <taxon>fabids</taxon>
        <taxon>Cucurbitales</taxon>
        <taxon>Cucurbitaceae</taxon>
        <taxon>Benincaseae</taxon>
        <taxon>Cucumis</taxon>
    </lineage>
</organism>
<sequence length="182" mass="20659">MAKVTNRSPPKRPLSYFICGRPHLARECPNKIDFHAFQASLILDSDDKSNQTEGGVDQIEGGEKTRIGAIKYLSSFQKKSGERNVPVERGLLYVDTWINQKQTKSSMIDFDATHNFITEAEARCLRLRWEKDSERMKAVNFVALPIVELVKRTTIKLGGWKGPVDFVVVKMDDFDVVLKMAP</sequence>
<dbReference type="EMBL" id="SSTE01016227">
    <property type="protein sequence ID" value="KAA0042046.1"/>
    <property type="molecule type" value="Genomic_DNA"/>
</dbReference>
<evidence type="ECO:0000313" key="2">
    <source>
        <dbReference type="Proteomes" id="UP000321393"/>
    </source>
</evidence>
<dbReference type="CDD" id="cd00303">
    <property type="entry name" value="retropepsin_like"/>
    <property type="match status" value="1"/>
</dbReference>
<dbReference type="OrthoDB" id="1939491at2759"/>
<evidence type="ECO:0000313" key="1">
    <source>
        <dbReference type="EMBL" id="KAA0042046.1"/>
    </source>
</evidence>
<proteinExistence type="predicted"/>